<dbReference type="Proteomes" id="UP000821837">
    <property type="component" value="Chromosome 6"/>
</dbReference>
<dbReference type="EMBL" id="JABSTV010001252">
    <property type="protein sequence ID" value="KAH7947142.1"/>
    <property type="molecule type" value="Genomic_DNA"/>
</dbReference>
<reference evidence="1" key="1">
    <citation type="journal article" date="2020" name="Cell">
        <title>Large-Scale Comparative Analyses of Tick Genomes Elucidate Their Genetic Diversity and Vector Capacities.</title>
        <authorList>
            <consortium name="Tick Genome and Microbiome Consortium (TIGMIC)"/>
            <person name="Jia N."/>
            <person name="Wang J."/>
            <person name="Shi W."/>
            <person name="Du L."/>
            <person name="Sun Y."/>
            <person name="Zhan W."/>
            <person name="Jiang J.F."/>
            <person name="Wang Q."/>
            <person name="Zhang B."/>
            <person name="Ji P."/>
            <person name="Bell-Sakyi L."/>
            <person name="Cui X.M."/>
            <person name="Yuan T.T."/>
            <person name="Jiang B.G."/>
            <person name="Yang W.F."/>
            <person name="Lam T.T."/>
            <person name="Chang Q.C."/>
            <person name="Ding S.J."/>
            <person name="Wang X.J."/>
            <person name="Zhu J.G."/>
            <person name="Ruan X.D."/>
            <person name="Zhao L."/>
            <person name="Wei J.T."/>
            <person name="Ye R.Z."/>
            <person name="Que T.C."/>
            <person name="Du C.H."/>
            <person name="Zhou Y.H."/>
            <person name="Cheng J.X."/>
            <person name="Dai P.F."/>
            <person name="Guo W.B."/>
            <person name="Han X.H."/>
            <person name="Huang E.J."/>
            <person name="Li L.F."/>
            <person name="Wei W."/>
            <person name="Gao Y.C."/>
            <person name="Liu J.Z."/>
            <person name="Shao H.Z."/>
            <person name="Wang X."/>
            <person name="Wang C.C."/>
            <person name="Yang T.C."/>
            <person name="Huo Q.B."/>
            <person name="Li W."/>
            <person name="Chen H.Y."/>
            <person name="Chen S.E."/>
            <person name="Zhou L.G."/>
            <person name="Ni X.B."/>
            <person name="Tian J.H."/>
            <person name="Sheng Y."/>
            <person name="Liu T."/>
            <person name="Pan Y.S."/>
            <person name="Xia L.Y."/>
            <person name="Li J."/>
            <person name="Zhao F."/>
            <person name="Cao W.C."/>
        </authorList>
    </citation>
    <scope>NUCLEOTIDE SEQUENCE</scope>
    <source>
        <strain evidence="1">Rsan-2018</strain>
    </source>
</reference>
<gene>
    <name evidence="1" type="ORF">HPB52_007746</name>
</gene>
<proteinExistence type="predicted"/>
<organism evidence="1 2">
    <name type="scientific">Rhipicephalus sanguineus</name>
    <name type="common">Brown dog tick</name>
    <name type="synonym">Ixodes sanguineus</name>
    <dbReference type="NCBI Taxonomy" id="34632"/>
    <lineage>
        <taxon>Eukaryota</taxon>
        <taxon>Metazoa</taxon>
        <taxon>Ecdysozoa</taxon>
        <taxon>Arthropoda</taxon>
        <taxon>Chelicerata</taxon>
        <taxon>Arachnida</taxon>
        <taxon>Acari</taxon>
        <taxon>Parasitiformes</taxon>
        <taxon>Ixodida</taxon>
        <taxon>Ixodoidea</taxon>
        <taxon>Ixodidae</taxon>
        <taxon>Rhipicephalinae</taxon>
        <taxon>Rhipicephalus</taxon>
        <taxon>Rhipicephalus</taxon>
    </lineage>
</organism>
<protein>
    <submittedName>
        <fullName evidence="1">Uncharacterized protein</fullName>
    </submittedName>
</protein>
<sequence length="246" mass="26844">MSSSESIVSDQPQAHLLTSWQSSAECVARASLKKSMAAEDTFIEHLPVLSGSASRGMAEVIDAPPEDGASIDRSGRLACDSTDDDGQFILTASVKHECRTDHHKAVCAYGGPDAHRSDGRGREHLESIFVSCSYGTGECGGGRAEATAPNHEGQVSQHDQTRKHASLEKYVPAQSADMHKHALERSTEQRRRNLMPNNASCRTDPFIKQESSVAFCHSYIVGEYVASYCSIDAGSWRYSYVIVYNQ</sequence>
<name>A0A9D4PP46_RHISA</name>
<keyword evidence="2" id="KW-1185">Reference proteome</keyword>
<comment type="caution">
    <text evidence="1">The sequence shown here is derived from an EMBL/GenBank/DDBJ whole genome shotgun (WGS) entry which is preliminary data.</text>
</comment>
<accession>A0A9D4PP46</accession>
<reference evidence="1" key="2">
    <citation type="submission" date="2021-09" db="EMBL/GenBank/DDBJ databases">
        <authorList>
            <person name="Jia N."/>
            <person name="Wang J."/>
            <person name="Shi W."/>
            <person name="Du L."/>
            <person name="Sun Y."/>
            <person name="Zhan W."/>
            <person name="Jiang J."/>
            <person name="Wang Q."/>
            <person name="Zhang B."/>
            <person name="Ji P."/>
            <person name="Sakyi L.B."/>
            <person name="Cui X."/>
            <person name="Yuan T."/>
            <person name="Jiang B."/>
            <person name="Yang W."/>
            <person name="Lam T.T.-Y."/>
            <person name="Chang Q."/>
            <person name="Ding S."/>
            <person name="Wang X."/>
            <person name="Zhu J."/>
            <person name="Ruan X."/>
            <person name="Zhao L."/>
            <person name="Wei J."/>
            <person name="Que T."/>
            <person name="Du C."/>
            <person name="Cheng J."/>
            <person name="Dai P."/>
            <person name="Han X."/>
            <person name="Huang E."/>
            <person name="Gao Y."/>
            <person name="Liu J."/>
            <person name="Shao H."/>
            <person name="Ye R."/>
            <person name="Li L."/>
            <person name="Wei W."/>
            <person name="Wang X."/>
            <person name="Wang C."/>
            <person name="Huo Q."/>
            <person name="Li W."/>
            <person name="Guo W."/>
            <person name="Chen H."/>
            <person name="Chen S."/>
            <person name="Zhou L."/>
            <person name="Zhou L."/>
            <person name="Ni X."/>
            <person name="Tian J."/>
            <person name="Zhou Y."/>
            <person name="Sheng Y."/>
            <person name="Liu T."/>
            <person name="Pan Y."/>
            <person name="Xia L."/>
            <person name="Li J."/>
            <person name="Zhao F."/>
            <person name="Cao W."/>
        </authorList>
    </citation>
    <scope>NUCLEOTIDE SEQUENCE</scope>
    <source>
        <strain evidence="1">Rsan-2018</strain>
        <tissue evidence="1">Larvae</tissue>
    </source>
</reference>
<dbReference type="AlphaFoldDB" id="A0A9D4PP46"/>
<evidence type="ECO:0000313" key="2">
    <source>
        <dbReference type="Proteomes" id="UP000821837"/>
    </source>
</evidence>
<evidence type="ECO:0000313" key="1">
    <source>
        <dbReference type="EMBL" id="KAH7947142.1"/>
    </source>
</evidence>